<dbReference type="OrthoDB" id="5366687at2759"/>
<protein>
    <submittedName>
        <fullName evidence="1">Uncharacterized protein</fullName>
    </submittedName>
</protein>
<name>A0A9P4JLE1_9PLEO</name>
<evidence type="ECO:0000313" key="2">
    <source>
        <dbReference type="Proteomes" id="UP000799536"/>
    </source>
</evidence>
<proteinExistence type="predicted"/>
<accession>A0A9P4JLE1</accession>
<organism evidence="1 2">
    <name type="scientific">Delitschia confertaspora ATCC 74209</name>
    <dbReference type="NCBI Taxonomy" id="1513339"/>
    <lineage>
        <taxon>Eukaryota</taxon>
        <taxon>Fungi</taxon>
        <taxon>Dikarya</taxon>
        <taxon>Ascomycota</taxon>
        <taxon>Pezizomycotina</taxon>
        <taxon>Dothideomycetes</taxon>
        <taxon>Pleosporomycetidae</taxon>
        <taxon>Pleosporales</taxon>
        <taxon>Delitschiaceae</taxon>
        <taxon>Delitschia</taxon>
    </lineage>
</organism>
<dbReference type="AlphaFoldDB" id="A0A9P4JLE1"/>
<dbReference type="EMBL" id="ML994024">
    <property type="protein sequence ID" value="KAF2200399.1"/>
    <property type="molecule type" value="Genomic_DNA"/>
</dbReference>
<sequence length="142" mass="15644">MEQQLRDLLYATDQARTALALLDIYPGNAELLKLIGNNWLSRAQPPLARNHLAERNSCSSGESIHAAENLAEAEDRVQSADYVDAHGILLPATEYLQRAVESASRGQSVTGHLLSTKYQANTLPSYLQQYLVEYGLLYGVAN</sequence>
<dbReference type="Proteomes" id="UP000799536">
    <property type="component" value="Unassembled WGS sequence"/>
</dbReference>
<keyword evidence="2" id="KW-1185">Reference proteome</keyword>
<comment type="caution">
    <text evidence="1">The sequence shown here is derived from an EMBL/GenBank/DDBJ whole genome shotgun (WGS) entry which is preliminary data.</text>
</comment>
<gene>
    <name evidence="1" type="ORF">GQ43DRAFT_432532</name>
</gene>
<reference evidence="1" key="1">
    <citation type="journal article" date="2020" name="Stud. Mycol.">
        <title>101 Dothideomycetes genomes: a test case for predicting lifestyles and emergence of pathogens.</title>
        <authorList>
            <person name="Haridas S."/>
            <person name="Albert R."/>
            <person name="Binder M."/>
            <person name="Bloem J."/>
            <person name="Labutti K."/>
            <person name="Salamov A."/>
            <person name="Andreopoulos B."/>
            <person name="Baker S."/>
            <person name="Barry K."/>
            <person name="Bills G."/>
            <person name="Bluhm B."/>
            <person name="Cannon C."/>
            <person name="Castanera R."/>
            <person name="Culley D."/>
            <person name="Daum C."/>
            <person name="Ezra D."/>
            <person name="Gonzalez J."/>
            <person name="Henrissat B."/>
            <person name="Kuo A."/>
            <person name="Liang C."/>
            <person name="Lipzen A."/>
            <person name="Lutzoni F."/>
            <person name="Magnuson J."/>
            <person name="Mondo S."/>
            <person name="Nolan M."/>
            <person name="Ohm R."/>
            <person name="Pangilinan J."/>
            <person name="Park H.-J."/>
            <person name="Ramirez L."/>
            <person name="Alfaro M."/>
            <person name="Sun H."/>
            <person name="Tritt A."/>
            <person name="Yoshinaga Y."/>
            <person name="Zwiers L.-H."/>
            <person name="Turgeon B."/>
            <person name="Goodwin S."/>
            <person name="Spatafora J."/>
            <person name="Crous P."/>
            <person name="Grigoriev I."/>
        </authorList>
    </citation>
    <scope>NUCLEOTIDE SEQUENCE</scope>
    <source>
        <strain evidence="1">ATCC 74209</strain>
    </source>
</reference>
<evidence type="ECO:0000313" key="1">
    <source>
        <dbReference type="EMBL" id="KAF2200399.1"/>
    </source>
</evidence>